<reference evidence="4 5" key="1">
    <citation type="submission" date="2018-01" db="EMBL/GenBank/DDBJ databases">
        <title>The draft genome sequence of Halioglobus japonicus S1-36.</title>
        <authorList>
            <person name="Du Z.-J."/>
            <person name="Shi M.-J."/>
        </authorList>
    </citation>
    <scope>NUCLEOTIDE SEQUENCE [LARGE SCALE GENOMIC DNA]</scope>
    <source>
        <strain evidence="4 5">S1-36</strain>
    </source>
</reference>
<comment type="catalytic activity">
    <reaction evidence="3">
        <text>DNA(n) + a 2'-deoxyribonucleoside 5'-triphosphate = DNA(n+1) + diphosphate</text>
        <dbReference type="Rhea" id="RHEA:22508"/>
        <dbReference type="Rhea" id="RHEA-COMP:17339"/>
        <dbReference type="Rhea" id="RHEA-COMP:17340"/>
        <dbReference type="ChEBI" id="CHEBI:33019"/>
        <dbReference type="ChEBI" id="CHEBI:61560"/>
        <dbReference type="ChEBI" id="CHEBI:173112"/>
        <dbReference type="EC" id="2.7.7.7"/>
    </reaction>
</comment>
<organism evidence="4 5">
    <name type="scientific">Halioglobus japonicus</name>
    <dbReference type="NCBI Taxonomy" id="930805"/>
    <lineage>
        <taxon>Bacteria</taxon>
        <taxon>Pseudomonadati</taxon>
        <taxon>Pseudomonadota</taxon>
        <taxon>Gammaproteobacteria</taxon>
        <taxon>Cellvibrionales</taxon>
        <taxon>Halieaceae</taxon>
        <taxon>Halioglobus</taxon>
    </lineage>
</organism>
<dbReference type="InterPro" id="IPR050238">
    <property type="entry name" value="DNA_Rep/Repair_Clamp_Loader"/>
</dbReference>
<dbReference type="EMBL" id="PKUR01000001">
    <property type="protein sequence ID" value="PLW87966.1"/>
    <property type="molecule type" value="Genomic_DNA"/>
</dbReference>
<evidence type="ECO:0000313" key="4">
    <source>
        <dbReference type="EMBL" id="PLW87966.1"/>
    </source>
</evidence>
<dbReference type="RefSeq" id="WP_084199999.1">
    <property type="nucleotide sequence ID" value="NZ_BMYL01000005.1"/>
</dbReference>
<dbReference type="PANTHER" id="PTHR11669">
    <property type="entry name" value="REPLICATION FACTOR C / DNA POLYMERASE III GAMMA-TAU SUBUNIT"/>
    <property type="match status" value="1"/>
</dbReference>
<evidence type="ECO:0000256" key="3">
    <source>
        <dbReference type="ARBA" id="ARBA00049244"/>
    </source>
</evidence>
<evidence type="ECO:0000256" key="2">
    <source>
        <dbReference type="ARBA" id="ARBA00022932"/>
    </source>
</evidence>
<dbReference type="AlphaFoldDB" id="A0AAP8MHK5"/>
<keyword evidence="5" id="KW-1185">Reference proteome</keyword>
<evidence type="ECO:0000256" key="1">
    <source>
        <dbReference type="ARBA" id="ARBA00012417"/>
    </source>
</evidence>
<keyword evidence="2" id="KW-0548">Nucleotidyltransferase</keyword>
<name>A0AAP8MHK5_9GAMM</name>
<dbReference type="KEGG" id="hja:BST95_12965"/>
<dbReference type="Gene3D" id="3.40.50.300">
    <property type="entry name" value="P-loop containing nucleotide triphosphate hydrolases"/>
    <property type="match status" value="1"/>
</dbReference>
<dbReference type="Pfam" id="PF13177">
    <property type="entry name" value="DNA_pol3_delta2"/>
    <property type="match status" value="1"/>
</dbReference>
<proteinExistence type="predicted"/>
<keyword evidence="2" id="KW-0808">Transferase</keyword>
<dbReference type="PANTHER" id="PTHR11669:SF8">
    <property type="entry name" value="DNA POLYMERASE III SUBUNIT DELTA"/>
    <property type="match status" value="1"/>
</dbReference>
<dbReference type="SUPFAM" id="SSF52540">
    <property type="entry name" value="P-loop containing nucleoside triphosphate hydrolases"/>
    <property type="match status" value="1"/>
</dbReference>
<dbReference type="GO" id="GO:0009360">
    <property type="term" value="C:DNA polymerase III complex"/>
    <property type="evidence" value="ECO:0007669"/>
    <property type="project" value="TreeGrafter"/>
</dbReference>
<dbReference type="GO" id="GO:0003887">
    <property type="term" value="F:DNA-directed DNA polymerase activity"/>
    <property type="evidence" value="ECO:0007669"/>
    <property type="project" value="UniProtKB-KW"/>
</dbReference>
<protein>
    <recommendedName>
        <fullName evidence="1">DNA-directed DNA polymerase</fullName>
        <ecNumber evidence="1">2.7.7.7</ecNumber>
    </recommendedName>
</protein>
<sequence>MDLTRLPEISPPLPWHADAWTRLHQQLGDQRLPHALMLAGLDYSGADRLALALARLLLCHSPSGGLNCGTCHGCQLSASGTHGDFMWLAPEEGSRVIKIDQVRQAVDLAQQTANFGAHKVIVFEPADAMNVAAANALLKSLEEPSAGTHLILVCGRPHGVPATIRSRCQMLKLASPTAEQSLVWLDQLTGDRQSSSDLLELADGKPLLAEAMYRNPDDKDQHVARLTCRSLFQGKVSAAEATGLLAGASAPETIEHLLAATQSFIRRLNGQALTSPVSREAFLLLDELGRLRMSVEGGANPNPQLLAEVMVGKVDQLLGLARADDTIGA</sequence>
<dbReference type="Proteomes" id="UP000235162">
    <property type="component" value="Unassembled WGS sequence"/>
</dbReference>
<dbReference type="InterPro" id="IPR027417">
    <property type="entry name" value="P-loop_NTPase"/>
</dbReference>
<keyword evidence="2" id="KW-0239">DNA-directed DNA polymerase</keyword>
<gene>
    <name evidence="4" type="ORF">C0029_05230</name>
</gene>
<accession>A0AAP8MHK5</accession>
<dbReference type="GO" id="GO:0006261">
    <property type="term" value="P:DNA-templated DNA replication"/>
    <property type="evidence" value="ECO:0007669"/>
    <property type="project" value="TreeGrafter"/>
</dbReference>
<dbReference type="EC" id="2.7.7.7" evidence="1"/>
<evidence type="ECO:0000313" key="5">
    <source>
        <dbReference type="Proteomes" id="UP000235162"/>
    </source>
</evidence>
<comment type="caution">
    <text evidence="4">The sequence shown here is derived from an EMBL/GenBank/DDBJ whole genome shotgun (WGS) entry which is preliminary data.</text>
</comment>